<dbReference type="Pfam" id="PF00078">
    <property type="entry name" value="RVT_1"/>
    <property type="match status" value="1"/>
</dbReference>
<dbReference type="STRING" id="947166.A0A1D1ULY2"/>
<dbReference type="InterPro" id="IPR043502">
    <property type="entry name" value="DNA/RNA_pol_sf"/>
</dbReference>
<evidence type="ECO:0000259" key="1">
    <source>
        <dbReference type="PROSITE" id="PS50878"/>
    </source>
</evidence>
<keyword evidence="3" id="KW-1185">Reference proteome</keyword>
<gene>
    <name evidence="2" type="primary">RvY_00219-1</name>
    <name evidence="2" type="synonym">RvY_00219.1</name>
    <name evidence="2" type="ORF">RvY_00219</name>
</gene>
<dbReference type="EMBL" id="BDGG01000001">
    <property type="protein sequence ID" value="GAU87353.1"/>
    <property type="molecule type" value="Genomic_DNA"/>
</dbReference>
<dbReference type="SUPFAM" id="SSF56672">
    <property type="entry name" value="DNA/RNA polymerases"/>
    <property type="match status" value="1"/>
</dbReference>
<comment type="caution">
    <text evidence="2">The sequence shown here is derived from an EMBL/GenBank/DDBJ whole genome shotgun (WGS) entry which is preliminary data.</text>
</comment>
<dbReference type="AlphaFoldDB" id="A0A1D1ULY2"/>
<name>A0A1D1ULY2_RAMVA</name>
<dbReference type="Proteomes" id="UP000186922">
    <property type="component" value="Unassembled WGS sequence"/>
</dbReference>
<dbReference type="OrthoDB" id="421040at2759"/>
<sequence>MSADLLEALAALTTHILNGKVPATICPFLYGASLTAFIKKDGGIRSIAVGCTLRRLAGKVVSRVMAEMGAQLRPEQVGCGTRGSAEAAVHASRLFLSRINAECQVVLKLDFKNAFSTVFRGRLLAEVKKALPVYFNFVSHMYSQLSILVYGDQVLQSARGVQQGDPLGPLLFCLVTEKLSKSRKSDFSCWYLDDATVGGDVDRVIVDFQRVVHHCEVLGLELSMDKCEIFVFGGSRKEQLTTKSLAKAIFPTVTTLTTLRAFQHTWDLPIVEKNFSEVLQASSSTEKARMLTVSTKESGAWLNSLPASCLGNLLDDDSLRISLVSRPTVLSVLRLRACSKKSGRELRITREKEDPLNFSDSVLVWTYRGEMLPVFWEPFHSLAV</sequence>
<evidence type="ECO:0000313" key="2">
    <source>
        <dbReference type="EMBL" id="GAU87353.1"/>
    </source>
</evidence>
<dbReference type="PANTHER" id="PTHR48462:SF1">
    <property type="entry name" value="PROTEIN, PUTATIVE-RELATED"/>
    <property type="match status" value="1"/>
</dbReference>
<dbReference type="PANTHER" id="PTHR48462">
    <property type="entry name" value="PROTEIN, PUTATIVE-RELATED"/>
    <property type="match status" value="1"/>
</dbReference>
<accession>A0A1D1ULY2</accession>
<reference evidence="2 3" key="1">
    <citation type="journal article" date="2016" name="Nat. Commun.">
        <title>Extremotolerant tardigrade genome and improved radiotolerance of human cultured cells by tardigrade-unique protein.</title>
        <authorList>
            <person name="Hashimoto T."/>
            <person name="Horikawa D.D."/>
            <person name="Saito Y."/>
            <person name="Kuwahara H."/>
            <person name="Kozuka-Hata H."/>
            <person name="Shin-I T."/>
            <person name="Minakuchi Y."/>
            <person name="Ohishi K."/>
            <person name="Motoyama A."/>
            <person name="Aizu T."/>
            <person name="Enomoto A."/>
            <person name="Kondo K."/>
            <person name="Tanaka S."/>
            <person name="Hara Y."/>
            <person name="Koshikawa S."/>
            <person name="Sagara H."/>
            <person name="Miura T."/>
            <person name="Yokobori S."/>
            <person name="Miyagawa K."/>
            <person name="Suzuki Y."/>
            <person name="Kubo T."/>
            <person name="Oyama M."/>
            <person name="Kohara Y."/>
            <person name="Fujiyama A."/>
            <person name="Arakawa K."/>
            <person name="Katayama T."/>
            <person name="Toyoda A."/>
            <person name="Kunieda T."/>
        </authorList>
    </citation>
    <scope>NUCLEOTIDE SEQUENCE [LARGE SCALE GENOMIC DNA]</scope>
    <source>
        <strain evidence="2 3">YOKOZUNA-1</strain>
    </source>
</reference>
<feature type="domain" description="Reverse transcriptase" evidence="1">
    <location>
        <begin position="18"/>
        <end position="249"/>
    </location>
</feature>
<protein>
    <recommendedName>
        <fullName evidence="1">Reverse transcriptase domain-containing protein</fullName>
    </recommendedName>
</protein>
<dbReference type="PROSITE" id="PS50878">
    <property type="entry name" value="RT_POL"/>
    <property type="match status" value="1"/>
</dbReference>
<evidence type="ECO:0000313" key="3">
    <source>
        <dbReference type="Proteomes" id="UP000186922"/>
    </source>
</evidence>
<organism evidence="2 3">
    <name type="scientific">Ramazzottius varieornatus</name>
    <name type="common">Water bear</name>
    <name type="synonym">Tardigrade</name>
    <dbReference type="NCBI Taxonomy" id="947166"/>
    <lineage>
        <taxon>Eukaryota</taxon>
        <taxon>Metazoa</taxon>
        <taxon>Ecdysozoa</taxon>
        <taxon>Tardigrada</taxon>
        <taxon>Eutardigrada</taxon>
        <taxon>Parachela</taxon>
        <taxon>Hypsibioidea</taxon>
        <taxon>Ramazzottiidae</taxon>
        <taxon>Ramazzottius</taxon>
    </lineage>
</organism>
<dbReference type="InterPro" id="IPR000477">
    <property type="entry name" value="RT_dom"/>
</dbReference>
<proteinExistence type="predicted"/>